<dbReference type="AlphaFoldDB" id="A0A1V9VB12"/>
<dbReference type="Proteomes" id="UP000192599">
    <property type="component" value="Unassembled WGS sequence"/>
</dbReference>
<organism evidence="2 3">
    <name type="scientific">Aliarcobacter cryaerophilus</name>
    <dbReference type="NCBI Taxonomy" id="28198"/>
    <lineage>
        <taxon>Bacteria</taxon>
        <taxon>Pseudomonadati</taxon>
        <taxon>Campylobacterota</taxon>
        <taxon>Epsilonproteobacteria</taxon>
        <taxon>Campylobacterales</taxon>
        <taxon>Arcobacteraceae</taxon>
        <taxon>Aliarcobacter</taxon>
    </lineage>
</organism>
<sequence length="64" mass="7263">MNQKSSQKNSQKSRLLKSIFTNSSGILISRITGFIRDLMTASILGANVYSDIFFIAFKFPNLFR</sequence>
<evidence type="ECO:0000313" key="3">
    <source>
        <dbReference type="Proteomes" id="UP000192599"/>
    </source>
</evidence>
<dbReference type="InterPro" id="IPR051050">
    <property type="entry name" value="Lipid_II_flippase_MurJ/MviN"/>
</dbReference>
<proteinExistence type="predicted"/>
<keyword evidence="1" id="KW-1133">Transmembrane helix</keyword>
<dbReference type="GO" id="GO:0009252">
    <property type="term" value="P:peptidoglycan biosynthetic process"/>
    <property type="evidence" value="ECO:0007669"/>
    <property type="project" value="TreeGrafter"/>
</dbReference>
<keyword evidence="1" id="KW-0812">Transmembrane</keyword>
<reference evidence="2 3" key="1">
    <citation type="submission" date="2017-04" db="EMBL/GenBank/DDBJ databases">
        <title>Accumulation and expression of multiple antibiotic resistance genes in Arcobacter cryaerophilus that thrives in sewage.</title>
        <authorList>
            <person name="Millar J.A."/>
            <person name="Raghavan R."/>
        </authorList>
    </citation>
    <scope>NUCLEOTIDE SEQUENCE [LARGE SCALE GENOMIC DNA]</scope>
    <source>
        <strain evidence="2 3">AZT-1</strain>
    </source>
</reference>
<dbReference type="GO" id="GO:0005886">
    <property type="term" value="C:plasma membrane"/>
    <property type="evidence" value="ECO:0007669"/>
    <property type="project" value="TreeGrafter"/>
</dbReference>
<feature type="transmembrane region" description="Helical" evidence="1">
    <location>
        <begin position="38"/>
        <end position="57"/>
    </location>
</feature>
<protein>
    <recommendedName>
        <fullName evidence="4">Murein biosynthesis integral membrane protein MurJ</fullName>
    </recommendedName>
</protein>
<feature type="non-terminal residue" evidence="2">
    <location>
        <position position="64"/>
    </location>
</feature>
<comment type="caution">
    <text evidence="2">The sequence shown here is derived from an EMBL/GenBank/DDBJ whole genome shotgun (WGS) entry which is preliminary data.</text>
</comment>
<dbReference type="PANTHER" id="PTHR47019">
    <property type="entry name" value="LIPID II FLIPPASE MURJ"/>
    <property type="match status" value="1"/>
</dbReference>
<name>A0A1V9VB12_9BACT</name>
<accession>A0A1V9VB12</accession>
<evidence type="ECO:0000313" key="2">
    <source>
        <dbReference type="EMBL" id="OQR41039.1"/>
    </source>
</evidence>
<dbReference type="EMBL" id="LNTC01000118">
    <property type="protein sequence ID" value="OQR41039.1"/>
    <property type="molecule type" value="Genomic_DNA"/>
</dbReference>
<evidence type="ECO:0008006" key="4">
    <source>
        <dbReference type="Google" id="ProtNLM"/>
    </source>
</evidence>
<dbReference type="GO" id="GO:0015648">
    <property type="term" value="F:lipid-linked peptidoglycan transporter activity"/>
    <property type="evidence" value="ECO:0007669"/>
    <property type="project" value="TreeGrafter"/>
</dbReference>
<keyword evidence="1" id="KW-0472">Membrane</keyword>
<dbReference type="GO" id="GO:0034204">
    <property type="term" value="P:lipid translocation"/>
    <property type="evidence" value="ECO:0007669"/>
    <property type="project" value="TreeGrafter"/>
</dbReference>
<dbReference type="PANTHER" id="PTHR47019:SF1">
    <property type="entry name" value="LIPID II FLIPPASE MURJ"/>
    <property type="match status" value="1"/>
</dbReference>
<evidence type="ECO:0000256" key="1">
    <source>
        <dbReference type="SAM" id="Phobius"/>
    </source>
</evidence>
<gene>
    <name evidence="2" type="ORF">AS859_08000</name>
</gene>